<sequence>MQNANIGGKLREDVGKIGETIVSVAQEENANLIVIGSRGRGKIRRTILGSVSDYCLHHANVPVLICRMEV</sequence>
<dbReference type="SUPFAM" id="SSF52402">
    <property type="entry name" value="Adenine nucleotide alpha hydrolases-like"/>
    <property type="match status" value="1"/>
</dbReference>
<dbReference type="AlphaFoldDB" id="A0A210QLN9"/>
<dbReference type="PANTHER" id="PTHR31964">
    <property type="entry name" value="ADENINE NUCLEOTIDE ALPHA HYDROLASES-LIKE SUPERFAMILY PROTEIN"/>
    <property type="match status" value="1"/>
</dbReference>
<name>A0A210QLN9_MIZYE</name>
<dbReference type="InterPro" id="IPR014729">
    <property type="entry name" value="Rossmann-like_a/b/a_fold"/>
</dbReference>
<gene>
    <name evidence="2" type="ORF">KP79_PYT16324</name>
</gene>
<protein>
    <recommendedName>
        <fullName evidence="1">UspA domain-containing protein</fullName>
    </recommendedName>
</protein>
<evidence type="ECO:0000259" key="1">
    <source>
        <dbReference type="Pfam" id="PF00582"/>
    </source>
</evidence>
<dbReference type="EMBL" id="NEDP02003013">
    <property type="protein sequence ID" value="OWF49650.1"/>
    <property type="molecule type" value="Genomic_DNA"/>
</dbReference>
<dbReference type="PRINTS" id="PR01438">
    <property type="entry name" value="UNVRSLSTRESS"/>
</dbReference>
<dbReference type="InterPro" id="IPR006016">
    <property type="entry name" value="UspA"/>
</dbReference>
<dbReference type="CDD" id="cd23659">
    <property type="entry name" value="USP_At3g01520-like"/>
    <property type="match status" value="1"/>
</dbReference>
<dbReference type="Gene3D" id="3.40.50.620">
    <property type="entry name" value="HUPs"/>
    <property type="match status" value="1"/>
</dbReference>
<organism evidence="2 3">
    <name type="scientific">Mizuhopecten yessoensis</name>
    <name type="common">Japanese scallop</name>
    <name type="synonym">Patinopecten yessoensis</name>
    <dbReference type="NCBI Taxonomy" id="6573"/>
    <lineage>
        <taxon>Eukaryota</taxon>
        <taxon>Metazoa</taxon>
        <taxon>Spiralia</taxon>
        <taxon>Lophotrochozoa</taxon>
        <taxon>Mollusca</taxon>
        <taxon>Bivalvia</taxon>
        <taxon>Autobranchia</taxon>
        <taxon>Pteriomorphia</taxon>
        <taxon>Pectinida</taxon>
        <taxon>Pectinoidea</taxon>
        <taxon>Pectinidae</taxon>
        <taxon>Mizuhopecten</taxon>
    </lineage>
</organism>
<feature type="domain" description="UspA" evidence="1">
    <location>
        <begin position="9"/>
        <end position="67"/>
    </location>
</feature>
<reference evidence="2 3" key="1">
    <citation type="journal article" date="2017" name="Nat. Ecol. Evol.">
        <title>Scallop genome provides insights into evolution of bilaterian karyotype and development.</title>
        <authorList>
            <person name="Wang S."/>
            <person name="Zhang J."/>
            <person name="Jiao W."/>
            <person name="Li J."/>
            <person name="Xun X."/>
            <person name="Sun Y."/>
            <person name="Guo X."/>
            <person name="Huan P."/>
            <person name="Dong B."/>
            <person name="Zhang L."/>
            <person name="Hu X."/>
            <person name="Sun X."/>
            <person name="Wang J."/>
            <person name="Zhao C."/>
            <person name="Wang Y."/>
            <person name="Wang D."/>
            <person name="Huang X."/>
            <person name="Wang R."/>
            <person name="Lv J."/>
            <person name="Li Y."/>
            <person name="Zhang Z."/>
            <person name="Liu B."/>
            <person name="Lu W."/>
            <person name="Hui Y."/>
            <person name="Liang J."/>
            <person name="Zhou Z."/>
            <person name="Hou R."/>
            <person name="Li X."/>
            <person name="Liu Y."/>
            <person name="Li H."/>
            <person name="Ning X."/>
            <person name="Lin Y."/>
            <person name="Zhao L."/>
            <person name="Xing Q."/>
            <person name="Dou J."/>
            <person name="Li Y."/>
            <person name="Mao J."/>
            <person name="Guo H."/>
            <person name="Dou H."/>
            <person name="Li T."/>
            <person name="Mu C."/>
            <person name="Jiang W."/>
            <person name="Fu Q."/>
            <person name="Fu X."/>
            <person name="Miao Y."/>
            <person name="Liu J."/>
            <person name="Yu Q."/>
            <person name="Li R."/>
            <person name="Liao H."/>
            <person name="Li X."/>
            <person name="Kong Y."/>
            <person name="Jiang Z."/>
            <person name="Chourrout D."/>
            <person name="Li R."/>
            <person name="Bao Z."/>
        </authorList>
    </citation>
    <scope>NUCLEOTIDE SEQUENCE [LARGE SCALE GENOMIC DNA]</scope>
    <source>
        <strain evidence="2 3">PY_sf001</strain>
    </source>
</reference>
<evidence type="ECO:0000313" key="3">
    <source>
        <dbReference type="Proteomes" id="UP000242188"/>
    </source>
</evidence>
<dbReference type="Proteomes" id="UP000242188">
    <property type="component" value="Unassembled WGS sequence"/>
</dbReference>
<comment type="caution">
    <text evidence="2">The sequence shown here is derived from an EMBL/GenBank/DDBJ whole genome shotgun (WGS) entry which is preliminary data.</text>
</comment>
<evidence type="ECO:0000313" key="2">
    <source>
        <dbReference type="EMBL" id="OWF49650.1"/>
    </source>
</evidence>
<dbReference type="PANTHER" id="PTHR31964:SF113">
    <property type="entry name" value="USPA DOMAIN-CONTAINING PROTEIN"/>
    <property type="match status" value="1"/>
</dbReference>
<proteinExistence type="predicted"/>
<accession>A0A210QLN9</accession>
<dbReference type="Pfam" id="PF00582">
    <property type="entry name" value="Usp"/>
    <property type="match status" value="1"/>
</dbReference>
<dbReference type="STRING" id="6573.A0A210QLN9"/>
<dbReference type="InterPro" id="IPR006015">
    <property type="entry name" value="Universal_stress_UspA"/>
</dbReference>
<keyword evidence="3" id="KW-1185">Reference proteome</keyword>